<evidence type="ECO:0000313" key="3">
    <source>
        <dbReference type="Proteomes" id="UP000186919"/>
    </source>
</evidence>
<accession>A0A179VFD5</accession>
<dbReference type="AlphaFoldDB" id="A0A179VFD5"/>
<feature type="transmembrane region" description="Helical" evidence="1">
    <location>
        <begin position="40"/>
        <end position="61"/>
    </location>
</feature>
<dbReference type="RefSeq" id="WP_131809304.1">
    <property type="nucleotide sequence ID" value="NZ_LQYE01000004.1"/>
</dbReference>
<keyword evidence="1" id="KW-1133">Transmembrane helix</keyword>
<evidence type="ECO:0008006" key="4">
    <source>
        <dbReference type="Google" id="ProtNLM"/>
    </source>
</evidence>
<evidence type="ECO:0000313" key="2">
    <source>
        <dbReference type="EMBL" id="OAT69695.1"/>
    </source>
</evidence>
<comment type="caution">
    <text evidence="2">The sequence shown here is derived from an EMBL/GenBank/DDBJ whole genome shotgun (WGS) entry which is preliminary data.</text>
</comment>
<reference evidence="2 3" key="1">
    <citation type="submission" date="2016-01" db="EMBL/GenBank/DDBJ databases">
        <title>Mycobacterium immunogenum strain CD11_6 genome sequencing and assembly.</title>
        <authorList>
            <person name="Kaur G."/>
            <person name="Nair G.R."/>
            <person name="Mayilraj S."/>
        </authorList>
    </citation>
    <scope>NUCLEOTIDE SEQUENCE [LARGE SCALE GENOMIC DNA]</scope>
    <source>
        <strain evidence="2 3">CD11-6</strain>
    </source>
</reference>
<proteinExistence type="predicted"/>
<protein>
    <recommendedName>
        <fullName evidence="4">Transmembrane protein</fullName>
    </recommendedName>
</protein>
<organism evidence="2 3">
    <name type="scientific">Mycobacteroides immunogenum</name>
    <dbReference type="NCBI Taxonomy" id="83262"/>
    <lineage>
        <taxon>Bacteria</taxon>
        <taxon>Bacillati</taxon>
        <taxon>Actinomycetota</taxon>
        <taxon>Actinomycetes</taxon>
        <taxon>Mycobacteriales</taxon>
        <taxon>Mycobacteriaceae</taxon>
        <taxon>Mycobacteroides</taxon>
    </lineage>
</organism>
<feature type="transmembrane region" description="Helical" evidence="1">
    <location>
        <begin position="126"/>
        <end position="144"/>
    </location>
</feature>
<gene>
    <name evidence="2" type="ORF">AWB85_20125</name>
</gene>
<name>A0A179VFD5_9MYCO</name>
<keyword evidence="1" id="KW-0472">Membrane</keyword>
<dbReference type="Proteomes" id="UP000186919">
    <property type="component" value="Unassembled WGS sequence"/>
</dbReference>
<dbReference type="EMBL" id="LQYE01000004">
    <property type="protein sequence ID" value="OAT69695.1"/>
    <property type="molecule type" value="Genomic_DNA"/>
</dbReference>
<feature type="transmembrane region" description="Helical" evidence="1">
    <location>
        <begin position="88"/>
        <end position="106"/>
    </location>
</feature>
<evidence type="ECO:0000256" key="1">
    <source>
        <dbReference type="SAM" id="Phobius"/>
    </source>
</evidence>
<feature type="transmembrane region" description="Helical" evidence="1">
    <location>
        <begin position="12"/>
        <end position="34"/>
    </location>
</feature>
<sequence length="249" mass="27456">MPEHWRSRPIFTPLVGIITLALTAAAGYWTLGLITRQEYLTAAFAAGATLSLLALTIVFVVQRAGWVSVRGEADGTATHLHPDPVSRVATIVALAFLLPTSILFAVFAPQGALDISMERHFVKAEIAAVVVAVASAVGLVMVALHRNDPQRIELSPSGFSVTEWKSWSADWDDVVEVTSDSPLAKRGFPIVIRVTGEKSHSMSSPMAYTPGGRALYWLFWYYWRHPALRDELADGRALDRLREQRFELD</sequence>
<keyword evidence="1" id="KW-0812">Transmembrane</keyword>